<proteinExistence type="predicted"/>
<comment type="caution">
    <text evidence="1">The sequence shown here is derived from an EMBL/GenBank/DDBJ whole genome shotgun (WGS) entry which is preliminary data.</text>
</comment>
<sequence length="74" mass="8262">MSDICLVGEVSDNLVAKEKNQQHEAVLRYVSSMQYASTISIKCNEIKECTTVSTEDNEMHWNMLLNNNAVIGAV</sequence>
<evidence type="ECO:0000313" key="2">
    <source>
        <dbReference type="Proteomes" id="UP001054945"/>
    </source>
</evidence>
<dbReference type="EMBL" id="BPLR01013299">
    <property type="protein sequence ID" value="GIY60244.1"/>
    <property type="molecule type" value="Genomic_DNA"/>
</dbReference>
<dbReference type="AlphaFoldDB" id="A0AAV4URW8"/>
<protein>
    <submittedName>
        <fullName evidence="1">Uncharacterized protein</fullName>
    </submittedName>
</protein>
<evidence type="ECO:0000313" key="1">
    <source>
        <dbReference type="EMBL" id="GIY60244.1"/>
    </source>
</evidence>
<organism evidence="1 2">
    <name type="scientific">Caerostris extrusa</name>
    <name type="common">Bark spider</name>
    <name type="synonym">Caerostris bankana</name>
    <dbReference type="NCBI Taxonomy" id="172846"/>
    <lineage>
        <taxon>Eukaryota</taxon>
        <taxon>Metazoa</taxon>
        <taxon>Ecdysozoa</taxon>
        <taxon>Arthropoda</taxon>
        <taxon>Chelicerata</taxon>
        <taxon>Arachnida</taxon>
        <taxon>Araneae</taxon>
        <taxon>Araneomorphae</taxon>
        <taxon>Entelegynae</taxon>
        <taxon>Araneoidea</taxon>
        <taxon>Araneidae</taxon>
        <taxon>Caerostris</taxon>
    </lineage>
</organism>
<name>A0AAV4URW8_CAEEX</name>
<accession>A0AAV4URW8</accession>
<dbReference type="Proteomes" id="UP001054945">
    <property type="component" value="Unassembled WGS sequence"/>
</dbReference>
<keyword evidence="2" id="KW-1185">Reference proteome</keyword>
<reference evidence="1 2" key="1">
    <citation type="submission" date="2021-06" db="EMBL/GenBank/DDBJ databases">
        <title>Caerostris extrusa draft genome.</title>
        <authorList>
            <person name="Kono N."/>
            <person name="Arakawa K."/>
        </authorList>
    </citation>
    <scope>NUCLEOTIDE SEQUENCE [LARGE SCALE GENOMIC DNA]</scope>
</reference>
<gene>
    <name evidence="1" type="ORF">CEXT_294431</name>
</gene>